<evidence type="ECO:0000313" key="2">
    <source>
        <dbReference type="Proteomes" id="UP000002028"/>
    </source>
</evidence>
<organism evidence="1 2">
    <name type="scientific">Spirosoma linguale (strain ATCC 33905 / DSM 74 / LMG 10896 / Claus 1)</name>
    <dbReference type="NCBI Taxonomy" id="504472"/>
    <lineage>
        <taxon>Bacteria</taxon>
        <taxon>Pseudomonadati</taxon>
        <taxon>Bacteroidota</taxon>
        <taxon>Cytophagia</taxon>
        <taxon>Cytophagales</taxon>
        <taxon>Cytophagaceae</taxon>
        <taxon>Spirosoma</taxon>
    </lineage>
</organism>
<sequence length="152" mass="17146">MFDFEIGGSEARPRALEEISNIPSNRTLLVLKLTQKDPVRPETLYGLNTVDAVFNHFRPEVEVEMESPAGMPTKETIRFRRIADFRVKELVAQSPFLRSLDTQYQEYTQIGRRLNGHALLRTMLGNAETKAILLKTLQAAADELTKTGKAGQ</sequence>
<dbReference type="RefSeq" id="WP_012928596.1">
    <property type="nucleotide sequence ID" value="NC_013730.1"/>
</dbReference>
<evidence type="ECO:0000313" key="1">
    <source>
        <dbReference type="EMBL" id="ADB40086.1"/>
    </source>
</evidence>
<accession>D2QJP0</accession>
<name>D2QJP0_SPILD</name>
<keyword evidence="2" id="KW-1185">Reference proteome</keyword>
<dbReference type="HOGENOM" id="CLU_109793_0_0_10"/>
<dbReference type="EMBL" id="CP001769">
    <property type="protein sequence ID" value="ADB40086.1"/>
    <property type="molecule type" value="Genomic_DNA"/>
</dbReference>
<dbReference type="Proteomes" id="UP000002028">
    <property type="component" value="Chromosome"/>
</dbReference>
<protein>
    <submittedName>
        <fullName evidence="1">Uncharacterized protein</fullName>
    </submittedName>
</protein>
<proteinExistence type="predicted"/>
<dbReference type="KEGG" id="sli:Slin_4099"/>
<dbReference type="eggNOG" id="COG3516">
    <property type="taxonomic scope" value="Bacteria"/>
</dbReference>
<reference evidence="1 2" key="1">
    <citation type="journal article" date="2010" name="Stand. Genomic Sci.">
        <title>Complete genome sequence of Spirosoma linguale type strain (1).</title>
        <authorList>
            <person name="Lail K."/>
            <person name="Sikorski J."/>
            <person name="Saunders E."/>
            <person name="Lapidus A."/>
            <person name="Glavina Del Rio T."/>
            <person name="Copeland A."/>
            <person name="Tice H."/>
            <person name="Cheng J.-F."/>
            <person name="Lucas S."/>
            <person name="Nolan M."/>
            <person name="Bruce D."/>
            <person name="Goodwin L."/>
            <person name="Pitluck S."/>
            <person name="Ivanova N."/>
            <person name="Mavromatis K."/>
            <person name="Ovchinnikova G."/>
            <person name="Pati A."/>
            <person name="Chen A."/>
            <person name="Palaniappan K."/>
            <person name="Land M."/>
            <person name="Hauser L."/>
            <person name="Chang Y.-J."/>
            <person name="Jeffries C.D."/>
            <person name="Chain P."/>
            <person name="Brettin T."/>
            <person name="Detter J.C."/>
            <person name="Schuetze A."/>
            <person name="Rohde M."/>
            <person name="Tindall B.J."/>
            <person name="Goeker M."/>
            <person name="Bristow J."/>
            <person name="Eisen J.A."/>
            <person name="Markowitz V."/>
            <person name="Hugenholtz P."/>
            <person name="Kyrpides N.C."/>
            <person name="Klenk H.-P."/>
            <person name="Chen F."/>
        </authorList>
    </citation>
    <scope>NUCLEOTIDE SEQUENCE [LARGE SCALE GENOMIC DNA]</scope>
    <source>
        <strain evidence="2">ATCC 33905 / DSM 74 / LMG 10896 / Claus 1</strain>
    </source>
</reference>
<dbReference type="AlphaFoldDB" id="D2QJP0"/>
<gene>
    <name evidence="1" type="ordered locus">Slin_4099</name>
</gene>
<dbReference type="STRING" id="504472.Slin_4099"/>